<dbReference type="Gene3D" id="1.20.120.450">
    <property type="entry name" value="dinb family like domain"/>
    <property type="match status" value="1"/>
</dbReference>
<feature type="chain" id="PRO_5047438115" description="DinB family protein" evidence="1">
    <location>
        <begin position="22"/>
        <end position="193"/>
    </location>
</feature>
<keyword evidence="1" id="KW-0732">Signal</keyword>
<accession>A0ABQ1UY69</accession>
<evidence type="ECO:0000313" key="2">
    <source>
        <dbReference type="EMBL" id="GGF28291.1"/>
    </source>
</evidence>
<reference evidence="3" key="1">
    <citation type="journal article" date="2019" name="Int. J. Syst. Evol. Microbiol.">
        <title>The Global Catalogue of Microorganisms (GCM) 10K type strain sequencing project: providing services to taxonomists for standard genome sequencing and annotation.</title>
        <authorList>
            <consortium name="The Broad Institute Genomics Platform"/>
            <consortium name="The Broad Institute Genome Sequencing Center for Infectious Disease"/>
            <person name="Wu L."/>
            <person name="Ma J."/>
        </authorList>
    </citation>
    <scope>NUCLEOTIDE SEQUENCE [LARGE SCALE GENOMIC DNA]</scope>
    <source>
        <strain evidence="3">CGMCC 1.15407</strain>
    </source>
</reference>
<sequence>MKSYSFIILIIFFCFMNSVHAQDTKALPFEDISTYPGSLTTGTVAARMVESLGFRYRYASQGLKDENMDFRTSEEARTIGETIQHIYGLTMVIHDAVLNEPYDQKEGLNPMQAREESLHLLKAVYDRLLSMNDAEVEAINVRGDHPFWILINGPLADALWHSGQIATLRRAAGNPMPKGVNVFLGKYNGKVEE</sequence>
<dbReference type="Proteomes" id="UP000647339">
    <property type="component" value="Unassembled WGS sequence"/>
</dbReference>
<evidence type="ECO:0000313" key="3">
    <source>
        <dbReference type="Proteomes" id="UP000647339"/>
    </source>
</evidence>
<gene>
    <name evidence="2" type="ORF">GCM10011339_15630</name>
</gene>
<organism evidence="2 3">
    <name type="scientific">Echinicola rosea</name>
    <dbReference type="NCBI Taxonomy" id="1807691"/>
    <lineage>
        <taxon>Bacteria</taxon>
        <taxon>Pseudomonadati</taxon>
        <taxon>Bacteroidota</taxon>
        <taxon>Cytophagia</taxon>
        <taxon>Cytophagales</taxon>
        <taxon>Cyclobacteriaceae</taxon>
        <taxon>Echinicola</taxon>
    </lineage>
</organism>
<keyword evidence="3" id="KW-1185">Reference proteome</keyword>
<dbReference type="RefSeq" id="WP_137401648.1">
    <property type="nucleotide sequence ID" value="NZ_BMIU01000006.1"/>
</dbReference>
<feature type="signal peptide" evidence="1">
    <location>
        <begin position="1"/>
        <end position="21"/>
    </location>
</feature>
<dbReference type="InterPro" id="IPR034660">
    <property type="entry name" value="DinB/YfiT-like"/>
</dbReference>
<protein>
    <recommendedName>
        <fullName evidence="4">DinB family protein</fullName>
    </recommendedName>
</protein>
<proteinExistence type="predicted"/>
<dbReference type="EMBL" id="BMIU01000006">
    <property type="protein sequence ID" value="GGF28291.1"/>
    <property type="molecule type" value="Genomic_DNA"/>
</dbReference>
<comment type="caution">
    <text evidence="2">The sequence shown here is derived from an EMBL/GenBank/DDBJ whole genome shotgun (WGS) entry which is preliminary data.</text>
</comment>
<dbReference type="SUPFAM" id="SSF109854">
    <property type="entry name" value="DinB/YfiT-like putative metalloenzymes"/>
    <property type="match status" value="1"/>
</dbReference>
<name>A0ABQ1UY69_9BACT</name>
<evidence type="ECO:0008006" key="4">
    <source>
        <dbReference type="Google" id="ProtNLM"/>
    </source>
</evidence>
<evidence type="ECO:0000256" key="1">
    <source>
        <dbReference type="SAM" id="SignalP"/>
    </source>
</evidence>